<proteinExistence type="predicted"/>
<evidence type="ECO:0000313" key="1">
    <source>
        <dbReference type="EMBL" id="KAK7507124.1"/>
    </source>
</evidence>
<comment type="caution">
    <text evidence="1">The sequence shown here is derived from an EMBL/GenBank/DDBJ whole genome shotgun (WGS) entry which is preliminary data.</text>
</comment>
<gene>
    <name evidence="1" type="ORF">BaRGS_00001059</name>
</gene>
<keyword evidence="2" id="KW-1185">Reference proteome</keyword>
<organism evidence="1 2">
    <name type="scientific">Batillaria attramentaria</name>
    <dbReference type="NCBI Taxonomy" id="370345"/>
    <lineage>
        <taxon>Eukaryota</taxon>
        <taxon>Metazoa</taxon>
        <taxon>Spiralia</taxon>
        <taxon>Lophotrochozoa</taxon>
        <taxon>Mollusca</taxon>
        <taxon>Gastropoda</taxon>
        <taxon>Caenogastropoda</taxon>
        <taxon>Sorbeoconcha</taxon>
        <taxon>Cerithioidea</taxon>
        <taxon>Batillariidae</taxon>
        <taxon>Batillaria</taxon>
    </lineage>
</organism>
<dbReference type="EMBL" id="JACVVK020000004">
    <property type="protein sequence ID" value="KAK7507124.1"/>
    <property type="molecule type" value="Genomic_DNA"/>
</dbReference>
<dbReference type="AlphaFoldDB" id="A0ABD0M5A2"/>
<evidence type="ECO:0000313" key="2">
    <source>
        <dbReference type="Proteomes" id="UP001519460"/>
    </source>
</evidence>
<accession>A0ABD0M5A2</accession>
<name>A0ABD0M5A2_9CAEN</name>
<dbReference type="Proteomes" id="UP001519460">
    <property type="component" value="Unassembled WGS sequence"/>
</dbReference>
<reference evidence="1 2" key="1">
    <citation type="journal article" date="2023" name="Sci. Data">
        <title>Genome assembly of the Korean intertidal mud-creeper Batillaria attramentaria.</title>
        <authorList>
            <person name="Patra A.K."/>
            <person name="Ho P.T."/>
            <person name="Jun S."/>
            <person name="Lee S.J."/>
            <person name="Kim Y."/>
            <person name="Won Y.J."/>
        </authorList>
    </citation>
    <scope>NUCLEOTIDE SEQUENCE [LARGE SCALE GENOMIC DNA]</scope>
    <source>
        <strain evidence="1">Wonlab-2016</strain>
    </source>
</reference>
<sequence>MQCPEVLTLVAEGRRTTREEDAESLDAKEGNLLASSLRLRSAAAMRSWVNSLSLVEFEEGGALTALLRVIFESERLVSGGHYPGGCVRRNRLRRTALVCVWTPPVPSANFPQNERFTWGV</sequence>
<protein>
    <submittedName>
        <fullName evidence="1">Uncharacterized protein</fullName>
    </submittedName>
</protein>